<dbReference type="RefSeq" id="WP_099391392.1">
    <property type="nucleotide sequence ID" value="NZ_PDYF01000008.1"/>
</dbReference>
<dbReference type="Proteomes" id="UP000225889">
    <property type="component" value="Unassembled WGS sequence"/>
</dbReference>
<name>A0A2G3DXH3_9FIRM</name>
<sequence>MSKIKDKELDELLAELDKVGADKAEEEDTRRYIKTLRIWELAVLLVLAVSIFTLIKPEFVIPKGDIILPVLVAVVIIGYIFFLQKRRKYISTILLQDCNVEKMLGVQRISILKFRNKRERARNFYTMIKTLIMGGYTDLAQKFIDKMAEYAEPHLSRIYGAILKMEVYLKLEDFRTMGREMTEMKRINKEERITPDILQIYRSGAVIYELASKWDMEEYEALLKMLEKVATAAEVTNLARVRASYYAYRVAQKMGDKEKEQTYKNYVIENGGTTFYKKELASAN</sequence>
<organism evidence="2 3">
    <name type="scientific">Pseudobutyrivibrio ruminis</name>
    <dbReference type="NCBI Taxonomy" id="46206"/>
    <lineage>
        <taxon>Bacteria</taxon>
        <taxon>Bacillati</taxon>
        <taxon>Bacillota</taxon>
        <taxon>Clostridia</taxon>
        <taxon>Lachnospirales</taxon>
        <taxon>Lachnospiraceae</taxon>
        <taxon>Pseudobutyrivibrio</taxon>
    </lineage>
</organism>
<evidence type="ECO:0000313" key="3">
    <source>
        <dbReference type="Proteomes" id="UP000225889"/>
    </source>
</evidence>
<evidence type="ECO:0000313" key="2">
    <source>
        <dbReference type="EMBL" id="PHU35580.1"/>
    </source>
</evidence>
<evidence type="ECO:0000256" key="1">
    <source>
        <dbReference type="SAM" id="Phobius"/>
    </source>
</evidence>
<feature type="transmembrane region" description="Helical" evidence="1">
    <location>
        <begin position="38"/>
        <end position="54"/>
    </location>
</feature>
<dbReference type="EMBL" id="PDYF01000008">
    <property type="protein sequence ID" value="PHU35580.1"/>
    <property type="molecule type" value="Genomic_DNA"/>
</dbReference>
<reference evidence="2 3" key="2">
    <citation type="submission" date="2017-10" db="EMBL/GenBank/DDBJ databases">
        <authorList>
            <person name="Banno H."/>
            <person name="Chua N.-H."/>
        </authorList>
    </citation>
    <scope>NUCLEOTIDE SEQUENCE [LARGE SCALE GENOMIC DNA]</scope>
    <source>
        <strain evidence="2 3">JK626</strain>
    </source>
</reference>
<proteinExistence type="predicted"/>
<keyword evidence="1" id="KW-0472">Membrane</keyword>
<gene>
    <name evidence="2" type="ORF">CSX01_02965</name>
</gene>
<comment type="caution">
    <text evidence="2">The sequence shown here is derived from an EMBL/GenBank/DDBJ whole genome shotgun (WGS) entry which is preliminary data.</text>
</comment>
<dbReference type="AlphaFoldDB" id="A0A2G3DXH3"/>
<protein>
    <submittedName>
        <fullName evidence="2">Uncharacterized protein</fullName>
    </submittedName>
</protein>
<accession>A0A2G3DXH3</accession>
<keyword evidence="1" id="KW-0812">Transmembrane</keyword>
<keyword evidence="1" id="KW-1133">Transmembrane helix</keyword>
<feature type="transmembrane region" description="Helical" evidence="1">
    <location>
        <begin position="66"/>
        <end position="83"/>
    </location>
</feature>
<reference evidence="2 3" key="1">
    <citation type="submission" date="2017-10" db="EMBL/GenBank/DDBJ databases">
        <title>Resolving the taxonomy of Roseburia spp., Eubacterium rectale and Agathobacter spp. through phylogenomic analysis.</title>
        <authorList>
            <person name="Sheridan P.O."/>
            <person name="Walker A.W."/>
            <person name="Duncan S.H."/>
            <person name="Scott K.P."/>
            <person name="Toole P.W.O."/>
            <person name="Luis P."/>
            <person name="Flint H.J."/>
        </authorList>
    </citation>
    <scope>NUCLEOTIDE SEQUENCE [LARGE SCALE GENOMIC DNA]</scope>
    <source>
        <strain evidence="2 3">JK626</strain>
    </source>
</reference>